<organism evidence="6 7">
    <name type="scientific">Lepeophtheirus salmonis</name>
    <name type="common">Salmon louse</name>
    <name type="synonym">Caligus salmonis</name>
    <dbReference type="NCBI Taxonomy" id="72036"/>
    <lineage>
        <taxon>Eukaryota</taxon>
        <taxon>Metazoa</taxon>
        <taxon>Ecdysozoa</taxon>
        <taxon>Arthropoda</taxon>
        <taxon>Crustacea</taxon>
        <taxon>Multicrustacea</taxon>
        <taxon>Hexanauplia</taxon>
        <taxon>Copepoda</taxon>
        <taxon>Siphonostomatoida</taxon>
        <taxon>Caligidae</taxon>
        <taxon>Lepeophtheirus</taxon>
    </lineage>
</organism>
<protein>
    <submittedName>
        <fullName evidence="6">MiaA</fullName>
        <ecNumber evidence="6">2.5.1.75</ecNumber>
    </submittedName>
</protein>
<evidence type="ECO:0000256" key="1">
    <source>
        <dbReference type="ARBA" id="ARBA00005842"/>
    </source>
</evidence>
<dbReference type="Pfam" id="PF01715">
    <property type="entry name" value="IPPT"/>
    <property type="match status" value="1"/>
</dbReference>
<evidence type="ECO:0000256" key="5">
    <source>
        <dbReference type="RuleBase" id="RU003785"/>
    </source>
</evidence>
<name>A0A7R8CE06_LEPSM</name>
<keyword evidence="4 5" id="KW-0067">ATP-binding</keyword>
<dbReference type="Proteomes" id="UP000675881">
    <property type="component" value="Chromosome 1"/>
</dbReference>
<dbReference type="InterPro" id="IPR027417">
    <property type="entry name" value="P-loop_NTPase"/>
</dbReference>
<comment type="similarity">
    <text evidence="1 5">Belongs to the IPP transferase family.</text>
</comment>
<evidence type="ECO:0000313" key="7">
    <source>
        <dbReference type="Proteomes" id="UP000675881"/>
    </source>
</evidence>
<evidence type="ECO:0000256" key="3">
    <source>
        <dbReference type="ARBA" id="ARBA00022741"/>
    </source>
</evidence>
<dbReference type="OrthoDB" id="775260at2759"/>
<accession>A0A7R8CE06</accession>
<dbReference type="PANTHER" id="PTHR11088:SF89">
    <property type="entry name" value="TRNA DIMETHYLALLYLTRANSFERASE"/>
    <property type="match status" value="1"/>
</dbReference>
<sequence>MSSSIIKAELEKEFAKLGHKSRKIRRPEKPLQKRLKKAFKNRKFEVKSDSSSSKKAANLEKLLGDLDRKIDSKIAESVLEQDSRLKRTLDFNFEKNTPKKEETVFTDEDFETFAKEAYSLVLEDRLPCVFLLERNIEDSATGAGKSKLALELAQRFKGEIISADAMQMYHGLNIATNKVSEEELKKVQHHMIDMLDPLSQMVRVNDFRNTCLPIIEGLLAKNVIPFICGGTNYYIESLIWNILVDDAQSDSDSEIDHNNLPYQKDDDLSIPSEKMYSELLEVDPERASTLHFKERRKIYRSLQIYYRHGGKKHSDFIKDQRSSLGGSHIGGPLRYKNVCFLWVDTEVSILDKRCDSRVDKMIQRGLLDELEDFHRRYNLKRSTSSDYTIGIFQSIGFKEFS</sequence>
<dbReference type="GO" id="GO:0005739">
    <property type="term" value="C:mitochondrion"/>
    <property type="evidence" value="ECO:0007669"/>
    <property type="project" value="TreeGrafter"/>
</dbReference>
<dbReference type="GO" id="GO:0052381">
    <property type="term" value="F:tRNA dimethylallyltransferase activity"/>
    <property type="evidence" value="ECO:0007669"/>
    <property type="project" value="UniProtKB-EC"/>
</dbReference>
<dbReference type="InterPro" id="IPR039657">
    <property type="entry name" value="Dimethylallyltransferase"/>
</dbReference>
<dbReference type="GO" id="GO:0005524">
    <property type="term" value="F:ATP binding"/>
    <property type="evidence" value="ECO:0007669"/>
    <property type="project" value="UniProtKB-KW"/>
</dbReference>
<dbReference type="PANTHER" id="PTHR11088">
    <property type="entry name" value="TRNA DIMETHYLALLYLTRANSFERASE"/>
    <property type="match status" value="1"/>
</dbReference>
<evidence type="ECO:0000256" key="2">
    <source>
        <dbReference type="ARBA" id="ARBA00022679"/>
    </source>
</evidence>
<gene>
    <name evidence="6" type="ORF">LSAA_896</name>
</gene>
<keyword evidence="7" id="KW-1185">Reference proteome</keyword>
<dbReference type="SUPFAM" id="SSF52540">
    <property type="entry name" value="P-loop containing nucleoside triphosphate hydrolases"/>
    <property type="match status" value="1"/>
</dbReference>
<reference evidence="6" key="1">
    <citation type="submission" date="2021-02" db="EMBL/GenBank/DDBJ databases">
        <authorList>
            <person name="Bekaert M."/>
        </authorList>
    </citation>
    <scope>NUCLEOTIDE SEQUENCE</scope>
    <source>
        <strain evidence="6">IoA-00</strain>
    </source>
</reference>
<keyword evidence="3 5" id="KW-0547">Nucleotide-binding</keyword>
<dbReference type="AlphaFoldDB" id="A0A7R8CE06"/>
<dbReference type="Gene3D" id="3.40.50.300">
    <property type="entry name" value="P-loop containing nucleotide triphosphate hydrolases"/>
    <property type="match status" value="1"/>
</dbReference>
<dbReference type="InterPro" id="IPR018022">
    <property type="entry name" value="IPT"/>
</dbReference>
<dbReference type="NCBIfam" id="TIGR00174">
    <property type="entry name" value="miaA"/>
    <property type="match status" value="1"/>
</dbReference>
<dbReference type="EC" id="2.5.1.75" evidence="6"/>
<evidence type="ECO:0000256" key="4">
    <source>
        <dbReference type="ARBA" id="ARBA00022840"/>
    </source>
</evidence>
<dbReference type="GO" id="GO:0006400">
    <property type="term" value="P:tRNA modification"/>
    <property type="evidence" value="ECO:0007669"/>
    <property type="project" value="TreeGrafter"/>
</dbReference>
<evidence type="ECO:0000313" key="6">
    <source>
        <dbReference type="EMBL" id="CAF2781089.1"/>
    </source>
</evidence>
<dbReference type="EMBL" id="HG994580">
    <property type="protein sequence ID" value="CAF2781089.1"/>
    <property type="molecule type" value="Genomic_DNA"/>
</dbReference>
<proteinExistence type="inferred from homology"/>
<dbReference type="Gene3D" id="1.10.20.140">
    <property type="match status" value="1"/>
</dbReference>
<keyword evidence="2 5" id="KW-0808">Transferase</keyword>